<feature type="compositionally biased region" description="Polar residues" evidence="7">
    <location>
        <begin position="1"/>
        <end position="17"/>
    </location>
</feature>
<keyword evidence="10" id="KW-1185">Reference proteome</keyword>
<dbReference type="InterPro" id="IPR008693">
    <property type="entry name" value="MmpS"/>
</dbReference>
<evidence type="ECO:0000256" key="1">
    <source>
        <dbReference type="ARBA" id="ARBA00004236"/>
    </source>
</evidence>
<dbReference type="EMBL" id="JAENHP010000009">
    <property type="protein sequence ID" value="MBM2619212.1"/>
    <property type="molecule type" value="Genomic_DNA"/>
</dbReference>
<protein>
    <recommendedName>
        <fullName evidence="11">MmpS family membrane protein</fullName>
    </recommendedName>
</protein>
<dbReference type="Pfam" id="PF05423">
    <property type="entry name" value="Mycobact_memb"/>
    <property type="match status" value="1"/>
</dbReference>
<evidence type="ECO:0000256" key="7">
    <source>
        <dbReference type="SAM" id="MobiDB-lite"/>
    </source>
</evidence>
<dbReference type="InterPro" id="IPR038468">
    <property type="entry name" value="MmpS_C"/>
</dbReference>
<evidence type="ECO:0000256" key="2">
    <source>
        <dbReference type="ARBA" id="ARBA00007531"/>
    </source>
</evidence>
<reference evidence="9 10" key="1">
    <citation type="submission" date="2021-01" db="EMBL/GenBank/DDBJ databases">
        <title>Actinoplanes sp. nov. LDG1-06 isolated from lichen.</title>
        <authorList>
            <person name="Saeng-In P."/>
            <person name="Phongsopitanun W."/>
            <person name="Kanchanasin P."/>
            <person name="Yuki M."/>
            <person name="Kudo T."/>
            <person name="Ohkuma M."/>
            <person name="Tanasupawat S."/>
        </authorList>
    </citation>
    <scope>NUCLEOTIDE SEQUENCE [LARGE SCALE GENOMIC DNA]</scope>
    <source>
        <strain evidence="9 10">LDG1-06</strain>
    </source>
</reference>
<evidence type="ECO:0000256" key="8">
    <source>
        <dbReference type="SAM" id="Phobius"/>
    </source>
</evidence>
<keyword evidence="4 8" id="KW-0812">Transmembrane</keyword>
<dbReference type="Proteomes" id="UP000632138">
    <property type="component" value="Unassembled WGS sequence"/>
</dbReference>
<comment type="subcellular location">
    <subcellularLocation>
        <location evidence="1">Cell membrane</location>
    </subcellularLocation>
</comment>
<comment type="caution">
    <text evidence="9">The sequence shown here is derived from an EMBL/GenBank/DDBJ whole genome shotgun (WGS) entry which is preliminary data.</text>
</comment>
<evidence type="ECO:0000313" key="10">
    <source>
        <dbReference type="Proteomes" id="UP000632138"/>
    </source>
</evidence>
<evidence type="ECO:0000256" key="6">
    <source>
        <dbReference type="ARBA" id="ARBA00023136"/>
    </source>
</evidence>
<gene>
    <name evidence="9" type="ORF">JIG36_27035</name>
</gene>
<dbReference type="Gene3D" id="2.60.40.2880">
    <property type="entry name" value="MmpS1-5, C-terminal soluble domain"/>
    <property type="match status" value="1"/>
</dbReference>
<comment type="similarity">
    <text evidence="2">Belongs to the MmpS family.</text>
</comment>
<dbReference type="RefSeq" id="WP_203379190.1">
    <property type="nucleotide sequence ID" value="NZ_JAENHP010000009.1"/>
</dbReference>
<sequence length="289" mass="30108">MSNQPENRQPDGTSEPTTPIGGHGAAPVSGQPWSTPSGDSMSQRPYPPSYTPGYASLPQPPNPDYPPTSEFPATPTDQIPGAYAPPPGYGPPSYPPPGYQQPGYPPPPGYGQPAYPQGPPPPPPRKSKLPIVAALVAITLLLCGGLATAGVMLVRNVTDKAKEALPELPTAAPEIPDLPTDLPSIPAAPGVTGRKISVTYEVSGEGQASQILYVEKLGDAPKRLQDVSLPWKFTTEMETPALVSVVAMRVGTSEGTIKCRALVDGAEVKQRTSSSSTVATASCTHFAIE</sequence>
<evidence type="ECO:0000313" key="9">
    <source>
        <dbReference type="EMBL" id="MBM2619212.1"/>
    </source>
</evidence>
<feature type="transmembrane region" description="Helical" evidence="8">
    <location>
        <begin position="131"/>
        <end position="154"/>
    </location>
</feature>
<feature type="compositionally biased region" description="Pro residues" evidence="7">
    <location>
        <begin position="83"/>
        <end position="124"/>
    </location>
</feature>
<evidence type="ECO:0000256" key="4">
    <source>
        <dbReference type="ARBA" id="ARBA00022692"/>
    </source>
</evidence>
<evidence type="ECO:0000256" key="3">
    <source>
        <dbReference type="ARBA" id="ARBA00022475"/>
    </source>
</evidence>
<keyword evidence="6 8" id="KW-0472">Membrane</keyword>
<accession>A0ABS2AHA1</accession>
<evidence type="ECO:0000256" key="5">
    <source>
        <dbReference type="ARBA" id="ARBA00022989"/>
    </source>
</evidence>
<name>A0ABS2AHA1_9ACTN</name>
<organism evidence="9 10">
    <name type="scientific">Paractinoplanes ovalisporus</name>
    <dbReference type="NCBI Taxonomy" id="2810368"/>
    <lineage>
        <taxon>Bacteria</taxon>
        <taxon>Bacillati</taxon>
        <taxon>Actinomycetota</taxon>
        <taxon>Actinomycetes</taxon>
        <taxon>Micromonosporales</taxon>
        <taxon>Micromonosporaceae</taxon>
        <taxon>Paractinoplanes</taxon>
    </lineage>
</organism>
<keyword evidence="5 8" id="KW-1133">Transmembrane helix</keyword>
<feature type="compositionally biased region" description="Polar residues" evidence="7">
    <location>
        <begin position="31"/>
        <end position="43"/>
    </location>
</feature>
<proteinExistence type="inferred from homology"/>
<evidence type="ECO:0008006" key="11">
    <source>
        <dbReference type="Google" id="ProtNLM"/>
    </source>
</evidence>
<feature type="region of interest" description="Disordered" evidence="7">
    <location>
        <begin position="1"/>
        <end position="126"/>
    </location>
</feature>
<keyword evidence="3" id="KW-1003">Cell membrane</keyword>